<sequence length="251" mass="26930">MLKSFTRNYQDDSTDAGFQFTFYCDVCGDGYKSTFIESKTYKQGQGLRGISKGLDVFGQFVGGRLGNVGYSLERGASMLSERFDGMSPDWQREHEEAFFSAQEEAQAHFHRCQGCNNYVCDTCFNEEAALCTNCAPRQDVYVAKARAEAMRRNIDEAGAEASVWAGEIEHKATVCPSCGKPAGSGKFCSHCGAPMGLPKCPGCGAPVANGLKFCPECGAKLTASAPGLCEKCGTQNAPGTKFCGECGNKLV</sequence>
<accession>A0A1H3F8L7</accession>
<feature type="domain" description="DZANK-type" evidence="1">
    <location>
        <begin position="200"/>
        <end position="247"/>
    </location>
</feature>
<dbReference type="OrthoDB" id="1764420at2"/>
<dbReference type="STRING" id="1528.SAMN04488579_10979"/>
<organism evidence="2 3">
    <name type="scientific">Eubacterium barkeri</name>
    <name type="common">Clostridium barkeri</name>
    <dbReference type="NCBI Taxonomy" id="1528"/>
    <lineage>
        <taxon>Bacteria</taxon>
        <taxon>Bacillati</taxon>
        <taxon>Bacillota</taxon>
        <taxon>Clostridia</taxon>
        <taxon>Eubacteriales</taxon>
        <taxon>Eubacteriaceae</taxon>
        <taxon>Eubacterium</taxon>
    </lineage>
</organism>
<dbReference type="RefSeq" id="WP_090244942.1">
    <property type="nucleotide sequence ID" value="NZ_FNOU01000009.1"/>
</dbReference>
<proteinExistence type="predicted"/>
<protein>
    <submittedName>
        <fullName evidence="2">Double zinc ribbon</fullName>
    </submittedName>
</protein>
<evidence type="ECO:0000313" key="2">
    <source>
        <dbReference type="EMBL" id="SDX87235.1"/>
    </source>
</evidence>
<evidence type="ECO:0000259" key="1">
    <source>
        <dbReference type="Pfam" id="PF12773"/>
    </source>
</evidence>
<dbReference type="AlphaFoldDB" id="A0A1H3F8L7"/>
<dbReference type="Proteomes" id="UP000199652">
    <property type="component" value="Unassembled WGS sequence"/>
</dbReference>
<dbReference type="EMBL" id="FNOU01000009">
    <property type="protein sequence ID" value="SDX87235.1"/>
    <property type="molecule type" value="Genomic_DNA"/>
</dbReference>
<name>A0A1H3F8L7_EUBBA</name>
<dbReference type="InterPro" id="IPR025874">
    <property type="entry name" value="DZR"/>
</dbReference>
<evidence type="ECO:0000313" key="3">
    <source>
        <dbReference type="Proteomes" id="UP000199652"/>
    </source>
</evidence>
<gene>
    <name evidence="2" type="ORF">SAMN04488579_10979</name>
</gene>
<dbReference type="Pfam" id="PF12773">
    <property type="entry name" value="DZR"/>
    <property type="match status" value="1"/>
</dbReference>
<keyword evidence="3" id="KW-1185">Reference proteome</keyword>
<reference evidence="3" key="1">
    <citation type="submission" date="2016-10" db="EMBL/GenBank/DDBJ databases">
        <authorList>
            <person name="Varghese N."/>
            <person name="Submissions S."/>
        </authorList>
    </citation>
    <scope>NUCLEOTIDE SEQUENCE [LARGE SCALE GENOMIC DNA]</scope>
    <source>
        <strain evidence="3">VPI 5359</strain>
    </source>
</reference>